<reference evidence="2 3" key="1">
    <citation type="submission" date="2021-11" db="EMBL/GenBank/DDBJ databases">
        <title>Black yeast isolated from Biological Soil Crust.</title>
        <authorList>
            <person name="Kurbessoian T."/>
        </authorList>
    </citation>
    <scope>NUCLEOTIDE SEQUENCE [LARGE SCALE GENOMIC DNA]</scope>
    <source>
        <strain evidence="2 3">CCFEE 5522</strain>
    </source>
</reference>
<feature type="compositionally biased region" description="Basic and acidic residues" evidence="1">
    <location>
        <begin position="62"/>
        <end position="79"/>
    </location>
</feature>
<accession>A0AAV9JHA5</accession>
<feature type="region of interest" description="Disordered" evidence="1">
    <location>
        <begin position="240"/>
        <end position="290"/>
    </location>
</feature>
<organism evidence="2 3">
    <name type="scientific">Oleoguttula mirabilis</name>
    <dbReference type="NCBI Taxonomy" id="1507867"/>
    <lineage>
        <taxon>Eukaryota</taxon>
        <taxon>Fungi</taxon>
        <taxon>Dikarya</taxon>
        <taxon>Ascomycota</taxon>
        <taxon>Pezizomycotina</taxon>
        <taxon>Dothideomycetes</taxon>
        <taxon>Dothideomycetidae</taxon>
        <taxon>Mycosphaerellales</taxon>
        <taxon>Teratosphaeriaceae</taxon>
        <taxon>Oleoguttula</taxon>
    </lineage>
</organism>
<feature type="compositionally biased region" description="Acidic residues" evidence="1">
    <location>
        <begin position="124"/>
        <end position="140"/>
    </location>
</feature>
<evidence type="ECO:0000256" key="1">
    <source>
        <dbReference type="SAM" id="MobiDB-lite"/>
    </source>
</evidence>
<proteinExistence type="predicted"/>
<gene>
    <name evidence="2" type="ORF">LTR36_003956</name>
</gene>
<dbReference type="AlphaFoldDB" id="A0AAV9JHA5"/>
<comment type="caution">
    <text evidence="2">The sequence shown here is derived from an EMBL/GenBank/DDBJ whole genome shotgun (WGS) entry which is preliminary data.</text>
</comment>
<feature type="compositionally biased region" description="Polar residues" evidence="1">
    <location>
        <begin position="250"/>
        <end position="262"/>
    </location>
</feature>
<feature type="region of interest" description="Disordered" evidence="1">
    <location>
        <begin position="62"/>
        <end position="151"/>
    </location>
</feature>
<feature type="compositionally biased region" description="Basic and acidic residues" evidence="1">
    <location>
        <begin position="181"/>
        <end position="195"/>
    </location>
</feature>
<keyword evidence="3" id="KW-1185">Reference proteome</keyword>
<name>A0AAV9JHA5_9PEZI</name>
<feature type="region of interest" description="Disordered" evidence="1">
    <location>
        <begin position="176"/>
        <end position="209"/>
    </location>
</feature>
<evidence type="ECO:0000313" key="2">
    <source>
        <dbReference type="EMBL" id="KAK4544707.1"/>
    </source>
</evidence>
<evidence type="ECO:0000313" key="3">
    <source>
        <dbReference type="Proteomes" id="UP001324427"/>
    </source>
</evidence>
<dbReference type="Proteomes" id="UP001324427">
    <property type="component" value="Unassembled WGS sequence"/>
</dbReference>
<protein>
    <submittedName>
        <fullName evidence="2">Uncharacterized protein</fullName>
    </submittedName>
</protein>
<dbReference type="EMBL" id="JAVFHQ010000023">
    <property type="protein sequence ID" value="KAK4544707.1"/>
    <property type="molecule type" value="Genomic_DNA"/>
</dbReference>
<sequence>MPAYRGVTVHVTDRDDAPLEEWGVRKHDRSHSTTCYIQSQTDMAFRIYIKPELPFQEFWTEREEQERVKRGTYEREVSGRELATGGDGGSGEGGGKDAEGGRRTGAQQETAGRRVEEDYIKLEPEDDGVEDDGAEDDGAEDGNGLTRGDDVVFPPLHLAFRPKPRAVNAAPGGAYADIIDGENHAGDAQDERNDAPELPLAQSNSRGNFANGKLPAAYYDAAPENDRYAKDDRIKVSLKGLKRPAVMQQEGESSTTPTSRNNPLEAFNAPRIKQEHSSPSPPECNSSGRERLATPEFIDPAKQPKANMPPPRKAISLKDIDSENLWWHIRTQTDRFPDLDVETLLYDAAAGYDKYGRLARRCLQTYRRSQWLDNRPQQYGRRPLPEAPLPSSAPYHLLATLRLDGRRSYEKRSIIYLDRDHKRFRSENRLCYRNVEDQDGTVRECSWFFKEVGIETAFDKLFIARGDGNDDATPTMDHADLLAAFGGLGADGLQDAEEKVQAGQIELTLERVTVGAVRRNVDWQPDTEQDGVDVDVDLSARDVGKVSHTSARQIDDKRKARIDTVDYSVLVPGELPFATFKFYYRSEEKLRKFGFDGFPTADGHAQPGPTSTKKRNRKDALMSAAAAPLSITTPEAPRYVFDWEGNVIGIIDVPNKKSKVNE</sequence>
<feature type="compositionally biased region" description="Basic and acidic residues" evidence="1">
    <location>
        <begin position="111"/>
        <end position="123"/>
    </location>
</feature>